<dbReference type="InterPro" id="IPR004367">
    <property type="entry name" value="Cyclin_C-dom"/>
</dbReference>
<dbReference type="AlphaFoldDB" id="A0A9D4TNV5"/>
<comment type="similarity">
    <text evidence="1">Belongs to the cyclin family. Cyclin AB subfamily.</text>
</comment>
<dbReference type="InterPro" id="IPR036915">
    <property type="entry name" value="Cyclin-like_sf"/>
</dbReference>
<dbReference type="GO" id="GO:0044772">
    <property type="term" value="P:mitotic cell cycle phase transition"/>
    <property type="evidence" value="ECO:0007669"/>
    <property type="project" value="InterPro"/>
</dbReference>
<feature type="domain" description="Cyclin-like" evidence="7">
    <location>
        <begin position="176"/>
        <end position="260"/>
    </location>
</feature>
<name>A0A9D4TNV5_CHLVU</name>
<dbReference type="InterPro" id="IPR006671">
    <property type="entry name" value="Cyclin_N"/>
</dbReference>
<evidence type="ECO:0000313" key="9">
    <source>
        <dbReference type="EMBL" id="KAI3430536.1"/>
    </source>
</evidence>
<dbReference type="SMART" id="SM00385">
    <property type="entry name" value="CYCLIN"/>
    <property type="match status" value="2"/>
</dbReference>
<dbReference type="EMBL" id="SIDB01000007">
    <property type="protein sequence ID" value="KAI3430536.1"/>
    <property type="molecule type" value="Genomic_DNA"/>
</dbReference>
<dbReference type="OrthoDB" id="5590282at2759"/>
<evidence type="ECO:0000256" key="2">
    <source>
        <dbReference type="ARBA" id="ARBA00022618"/>
    </source>
</evidence>
<evidence type="ECO:0000256" key="3">
    <source>
        <dbReference type="ARBA" id="ARBA00023127"/>
    </source>
</evidence>
<dbReference type="GO" id="GO:0051301">
    <property type="term" value="P:cell division"/>
    <property type="evidence" value="ECO:0007669"/>
    <property type="project" value="UniProtKB-KW"/>
</dbReference>
<dbReference type="Gene3D" id="1.10.472.10">
    <property type="entry name" value="Cyclin-like"/>
    <property type="match status" value="2"/>
</dbReference>
<evidence type="ECO:0000259" key="8">
    <source>
        <dbReference type="SMART" id="SM01332"/>
    </source>
</evidence>
<gene>
    <name evidence="9" type="ORF">D9Q98_005129</name>
</gene>
<reference evidence="9" key="2">
    <citation type="submission" date="2020-11" db="EMBL/GenBank/DDBJ databases">
        <authorList>
            <person name="Cecchin M."/>
            <person name="Marcolungo L."/>
            <person name="Rossato M."/>
            <person name="Girolomoni L."/>
            <person name="Cosentino E."/>
            <person name="Cuine S."/>
            <person name="Li-Beisson Y."/>
            <person name="Delledonne M."/>
            <person name="Ballottari M."/>
        </authorList>
    </citation>
    <scope>NUCLEOTIDE SEQUENCE</scope>
    <source>
        <strain evidence="9">211/11P</strain>
        <tissue evidence="9">Whole cell</tissue>
    </source>
</reference>
<dbReference type="InterPro" id="IPR013763">
    <property type="entry name" value="Cyclin-like_dom"/>
</dbReference>
<dbReference type="SMART" id="SM01332">
    <property type="entry name" value="Cyclin_C"/>
    <property type="match status" value="1"/>
</dbReference>
<feature type="region of interest" description="Disordered" evidence="6">
    <location>
        <begin position="1"/>
        <end position="39"/>
    </location>
</feature>
<dbReference type="FunFam" id="1.10.472.10:FF:000013">
    <property type="entry name" value="Cyclin A1"/>
    <property type="match status" value="1"/>
</dbReference>
<dbReference type="CDD" id="cd20506">
    <property type="entry name" value="CYCLIN_AtCycA-like_rpt2"/>
    <property type="match status" value="1"/>
</dbReference>
<dbReference type="CDD" id="cd20504">
    <property type="entry name" value="CYCLIN_CCNA_rpt1"/>
    <property type="match status" value="1"/>
</dbReference>
<reference evidence="9" key="1">
    <citation type="journal article" date="2019" name="Plant J.">
        <title>Chlorella vulgaris genome assembly and annotation reveals the molecular basis for metabolic acclimation to high light conditions.</title>
        <authorList>
            <person name="Cecchin M."/>
            <person name="Marcolungo L."/>
            <person name="Rossato M."/>
            <person name="Girolomoni L."/>
            <person name="Cosentino E."/>
            <person name="Cuine S."/>
            <person name="Li-Beisson Y."/>
            <person name="Delledonne M."/>
            <person name="Ballottari M."/>
        </authorList>
    </citation>
    <scope>NUCLEOTIDE SEQUENCE</scope>
    <source>
        <strain evidence="9">211/11P</strain>
    </source>
</reference>
<sequence length="403" mass="44982">MQQGSSVAAFPAFSNMMEGGAGPRGGKRGADQAMDQNKKRAAFDDITNHFDEPEHPGTDAQCSEMFPTTSASSYGYLQQQNNLQQPAAYSQGVCGGGCAPFAAPGFQLAPPPPRSCRPVFVDIDEQDHDDPMACTTYVNDIFDYLRDSELKRRPTTTYMESVQSDINPMMRSILLDWLVEVGQEYRLTSDTLFLAATYIDRFLSLVDVKRNRLQLVGVTSMLVAAKYEEIYAPQVEEFCYITDNTYTREQVLDMEREVLRVLDFDLTQPTIKTFLRRYVKAASGEIPLDVTFEFLTSYLAELTLLEYGMLDYLPSTIAASCVTVALYILFHGRADCVTWSATLSHYSGYLPGDLRHCAQAVHQLFIAAKSSNLPAAREKYASAKFAQVSQLGCPACLPEWMFL</sequence>
<dbReference type="Pfam" id="PF00134">
    <property type="entry name" value="Cyclin_N"/>
    <property type="match status" value="1"/>
</dbReference>
<evidence type="ECO:0000256" key="6">
    <source>
        <dbReference type="SAM" id="MobiDB-lite"/>
    </source>
</evidence>
<evidence type="ECO:0000313" key="10">
    <source>
        <dbReference type="Proteomes" id="UP001055712"/>
    </source>
</evidence>
<evidence type="ECO:0000259" key="7">
    <source>
        <dbReference type="SMART" id="SM00385"/>
    </source>
</evidence>
<keyword evidence="4" id="KW-0131">Cell cycle</keyword>
<proteinExistence type="inferred from homology"/>
<dbReference type="PANTHER" id="PTHR10177">
    <property type="entry name" value="CYCLINS"/>
    <property type="match status" value="1"/>
</dbReference>
<feature type="domain" description="Cyclin C-terminal" evidence="8">
    <location>
        <begin position="269"/>
        <end position="394"/>
    </location>
</feature>
<protein>
    <recommendedName>
        <fullName evidence="11">Cyclin N-terminal domain-containing protein</fullName>
    </recommendedName>
</protein>
<organism evidence="9 10">
    <name type="scientific">Chlorella vulgaris</name>
    <name type="common">Green alga</name>
    <dbReference type="NCBI Taxonomy" id="3077"/>
    <lineage>
        <taxon>Eukaryota</taxon>
        <taxon>Viridiplantae</taxon>
        <taxon>Chlorophyta</taxon>
        <taxon>core chlorophytes</taxon>
        <taxon>Trebouxiophyceae</taxon>
        <taxon>Chlorellales</taxon>
        <taxon>Chlorellaceae</taxon>
        <taxon>Chlorella clade</taxon>
        <taxon>Chlorella</taxon>
    </lineage>
</organism>
<dbReference type="GO" id="GO:0016538">
    <property type="term" value="F:cyclin-dependent protein serine/threonine kinase regulator activity"/>
    <property type="evidence" value="ECO:0007669"/>
    <property type="project" value="InterPro"/>
</dbReference>
<dbReference type="SUPFAM" id="SSF47954">
    <property type="entry name" value="Cyclin-like"/>
    <property type="match status" value="2"/>
</dbReference>
<dbReference type="Proteomes" id="UP001055712">
    <property type="component" value="Unassembled WGS sequence"/>
</dbReference>
<comment type="caution">
    <text evidence="9">The sequence shown here is derived from an EMBL/GenBank/DDBJ whole genome shotgun (WGS) entry which is preliminary data.</text>
</comment>
<evidence type="ECO:0000256" key="5">
    <source>
        <dbReference type="RuleBase" id="RU000383"/>
    </source>
</evidence>
<keyword evidence="10" id="KW-1185">Reference proteome</keyword>
<evidence type="ECO:0000256" key="1">
    <source>
        <dbReference type="ARBA" id="ARBA00006955"/>
    </source>
</evidence>
<keyword evidence="3 5" id="KW-0195">Cyclin</keyword>
<evidence type="ECO:0008006" key="11">
    <source>
        <dbReference type="Google" id="ProtNLM"/>
    </source>
</evidence>
<dbReference type="InterPro" id="IPR039361">
    <property type="entry name" value="Cyclin"/>
</dbReference>
<dbReference type="FunFam" id="1.10.472.10:FF:000167">
    <property type="entry name" value="Mitotic cyclin 6"/>
    <property type="match status" value="1"/>
</dbReference>
<evidence type="ECO:0000256" key="4">
    <source>
        <dbReference type="ARBA" id="ARBA00023306"/>
    </source>
</evidence>
<accession>A0A9D4TNV5</accession>
<feature type="domain" description="Cyclin-like" evidence="7">
    <location>
        <begin position="273"/>
        <end position="363"/>
    </location>
</feature>
<keyword evidence="2" id="KW-0132">Cell division</keyword>
<dbReference type="Pfam" id="PF02984">
    <property type="entry name" value="Cyclin_C"/>
    <property type="match status" value="1"/>
</dbReference>